<dbReference type="EMBL" id="HE806325">
    <property type="protein sequence ID" value="CCH63093.1"/>
    <property type="molecule type" value="Genomic_DNA"/>
</dbReference>
<dbReference type="RefSeq" id="XP_004182612.1">
    <property type="nucleotide sequence ID" value="XM_004182564.1"/>
</dbReference>
<name>I2H9P1_HENB6</name>
<feature type="domain" description="CS" evidence="3">
    <location>
        <begin position="221"/>
        <end position="316"/>
    </location>
</feature>
<evidence type="ECO:0000259" key="3">
    <source>
        <dbReference type="PROSITE" id="PS51203"/>
    </source>
</evidence>
<proteinExistence type="predicted"/>
<dbReference type="AlphaFoldDB" id="I2H9P1"/>
<dbReference type="OMA" id="KWEINAK"/>
<dbReference type="eggNOG" id="KOG1309">
    <property type="taxonomic scope" value="Eukaryota"/>
</dbReference>
<dbReference type="InParanoid" id="I2H9P1"/>
<reference evidence="4 5" key="1">
    <citation type="journal article" date="2011" name="Proc. Natl. Acad. Sci. U.S.A.">
        <title>Evolutionary erosion of yeast sex chromosomes by mating-type switching accidents.</title>
        <authorList>
            <person name="Gordon J.L."/>
            <person name="Armisen D."/>
            <person name="Proux-Wera E."/>
            <person name="Oheigeartaigh S.S."/>
            <person name="Byrne K.P."/>
            <person name="Wolfe K.H."/>
        </authorList>
    </citation>
    <scope>NUCLEOTIDE SEQUENCE [LARGE SCALE GENOMIC DNA]</scope>
    <source>
        <strain evidence="5">ATCC 34711 / CBS 6284 / DSM 70876 / NBRC 10599 / NRRL Y-10934 / UCD 77-7</strain>
    </source>
</reference>
<dbReference type="HOGENOM" id="CLU_039532_3_0_1"/>
<dbReference type="PROSITE" id="PS51203">
    <property type="entry name" value="CS"/>
    <property type="match status" value="1"/>
</dbReference>
<dbReference type="Pfam" id="PF05002">
    <property type="entry name" value="SGS"/>
    <property type="match status" value="1"/>
</dbReference>
<dbReference type="KEGG" id="tbl:TBLA_0J00950"/>
<sequence length="430" mass="48805">MTIDQDLKKAYNLLYEKKDTLSALKLYQSVLDQNNENVIALVYKAAALEKLYYGNPDWHNDQTLENSKAALDFALKFSKIRGKRGLIGLVYFRYFVHYFNDKDYLMADTYMTLCTEFDYKTDTLEMWQTQLTSKLTKLAKKKGITIEELRIQNSTIIEPITNPLSKTDNKTPTPTKTLEVPNPEPLPLPQDKVVPTPTNTAPSTTSNISAPIPSLQIQPSQSKLRTDWYQSQSNVTLSIFTSNLPDSKDDIKWEINAKNKMSLQISYTIPETGSEFQYSIKLAHEIIPDQTNIHLTNKKIELTFKKQDSKKWKTLERDESIDEAAISTSNIGAITTTETKPNISYPSSSKKGIDWSKVNVDDADGDFNEDEGSADAFFQKLYADADPDVKRAMMKSFVESNGTTLNTNWDEVKKGKVETHPPEGMVAKEW</sequence>
<organism evidence="4 5">
    <name type="scientific">Henningerozyma blattae (strain ATCC 34711 / CBS 6284 / DSM 70876 / NBRC 10599 / NRRL Y-10934 / UCD 77-7)</name>
    <name type="common">Yeast</name>
    <name type="synonym">Tetrapisispora blattae</name>
    <dbReference type="NCBI Taxonomy" id="1071380"/>
    <lineage>
        <taxon>Eukaryota</taxon>
        <taxon>Fungi</taxon>
        <taxon>Dikarya</taxon>
        <taxon>Ascomycota</taxon>
        <taxon>Saccharomycotina</taxon>
        <taxon>Saccharomycetes</taxon>
        <taxon>Saccharomycetales</taxon>
        <taxon>Saccharomycetaceae</taxon>
        <taxon>Henningerozyma</taxon>
    </lineage>
</organism>
<dbReference type="InterPro" id="IPR044563">
    <property type="entry name" value="Sgt1-like"/>
</dbReference>
<evidence type="ECO:0000313" key="4">
    <source>
        <dbReference type="EMBL" id="CCH63093.1"/>
    </source>
</evidence>
<dbReference type="GO" id="GO:0051087">
    <property type="term" value="F:protein-folding chaperone binding"/>
    <property type="evidence" value="ECO:0007669"/>
    <property type="project" value="InterPro"/>
</dbReference>
<accession>I2H9P1</accession>
<feature type="compositionally biased region" description="Low complexity" evidence="1">
    <location>
        <begin position="170"/>
        <end position="181"/>
    </location>
</feature>
<dbReference type="InterPro" id="IPR007699">
    <property type="entry name" value="SGS_dom"/>
</dbReference>
<dbReference type="STRING" id="1071380.I2H9P1"/>
<gene>
    <name evidence="4" type="primary">TBLA0J00950</name>
    <name evidence="4" type="ORF">TBLA_0J00950</name>
</gene>
<dbReference type="Gene3D" id="2.60.40.790">
    <property type="match status" value="1"/>
</dbReference>
<dbReference type="SUPFAM" id="SSF49764">
    <property type="entry name" value="HSP20-like chaperones"/>
    <property type="match status" value="1"/>
</dbReference>
<dbReference type="OrthoDB" id="1898560at2759"/>
<feature type="region of interest" description="Disordered" evidence="1">
    <location>
        <begin position="160"/>
        <end position="212"/>
    </location>
</feature>
<evidence type="ECO:0000313" key="5">
    <source>
        <dbReference type="Proteomes" id="UP000002866"/>
    </source>
</evidence>
<feature type="compositionally biased region" description="Low complexity" evidence="1">
    <location>
        <begin position="195"/>
        <end position="211"/>
    </location>
</feature>
<protein>
    <recommendedName>
        <fullName evidence="6">CS domain-containing protein</fullName>
    </recommendedName>
</protein>
<dbReference type="Pfam" id="PF04969">
    <property type="entry name" value="CS"/>
    <property type="match status" value="1"/>
</dbReference>
<evidence type="ECO:0008006" key="6">
    <source>
        <dbReference type="Google" id="ProtNLM"/>
    </source>
</evidence>
<feature type="domain" description="SGS" evidence="2">
    <location>
        <begin position="344"/>
        <end position="430"/>
    </location>
</feature>
<dbReference type="PANTHER" id="PTHR45862">
    <property type="entry name" value="PROTEIN SGT1 HOMOLOG"/>
    <property type="match status" value="1"/>
</dbReference>
<dbReference type="InterPro" id="IPR007052">
    <property type="entry name" value="CS_dom"/>
</dbReference>
<evidence type="ECO:0000259" key="2">
    <source>
        <dbReference type="PROSITE" id="PS51048"/>
    </source>
</evidence>
<dbReference type="CDD" id="cd06466">
    <property type="entry name" value="p23_CS_SGT1_like"/>
    <property type="match status" value="1"/>
</dbReference>
<keyword evidence="5" id="KW-1185">Reference proteome</keyword>
<dbReference type="Proteomes" id="UP000002866">
    <property type="component" value="Chromosome 10"/>
</dbReference>
<dbReference type="InterPro" id="IPR008978">
    <property type="entry name" value="HSP20-like_chaperone"/>
</dbReference>
<dbReference type="FunCoup" id="I2H9P1">
    <property type="interactions" value="1084"/>
</dbReference>
<evidence type="ECO:0000256" key="1">
    <source>
        <dbReference type="SAM" id="MobiDB-lite"/>
    </source>
</evidence>
<dbReference type="PROSITE" id="PS51048">
    <property type="entry name" value="SGS"/>
    <property type="match status" value="1"/>
</dbReference>
<dbReference type="GeneID" id="14498276"/>